<dbReference type="InterPro" id="IPR003416">
    <property type="entry name" value="MgtC/SapB/SrpB/YhiD_fam"/>
</dbReference>
<keyword evidence="3" id="KW-1003">Cell membrane</keyword>
<feature type="transmembrane region" description="Helical" evidence="7">
    <location>
        <begin position="106"/>
        <end position="127"/>
    </location>
</feature>
<gene>
    <name evidence="9" type="ORF">H9831_07485</name>
</gene>
<feature type="transmembrane region" description="Helical" evidence="7">
    <location>
        <begin position="51"/>
        <end position="70"/>
    </location>
</feature>
<dbReference type="InterPro" id="IPR049177">
    <property type="entry name" value="MgtC_SapB_SrpB_YhiD_N"/>
</dbReference>
<evidence type="ECO:0000259" key="8">
    <source>
        <dbReference type="Pfam" id="PF02308"/>
    </source>
</evidence>
<sequence length="237" mass="25842">MEELLMEELLWGTLRGTDTPDITLKLFLCIVCGGLIGLERGAKGQAAGFRTHILVCMGACIAMLTGQYIYEYFETNSDPARLGAQVISGIGFLGAGTIMSRETTRVRGLTTAAGLWAAACIGLAVGIGFFEAAIGATVVVMVTIVIFQRVDNFFYTRSPILRVYLEMESIDYVKGLIRTIRMNGMRVSGMELQKPRSGMQNAVGIALVVKKNTRRNPVDMLEVISKVEGVTFIEETL</sequence>
<evidence type="ECO:0000256" key="5">
    <source>
        <dbReference type="ARBA" id="ARBA00022989"/>
    </source>
</evidence>
<keyword evidence="5 7" id="KW-1133">Transmembrane helix</keyword>
<comment type="caution">
    <text evidence="9">The sequence shown here is derived from an EMBL/GenBank/DDBJ whole genome shotgun (WGS) entry which is preliminary data.</text>
</comment>
<comment type="similarity">
    <text evidence="2">Belongs to the MgtC/SapB family.</text>
</comment>
<feature type="transmembrane region" description="Helical" evidence="7">
    <location>
        <begin position="82"/>
        <end position="99"/>
    </location>
</feature>
<accession>A0A9D1YP53</accession>
<evidence type="ECO:0000256" key="1">
    <source>
        <dbReference type="ARBA" id="ARBA00004651"/>
    </source>
</evidence>
<evidence type="ECO:0000256" key="3">
    <source>
        <dbReference type="ARBA" id="ARBA00022475"/>
    </source>
</evidence>
<evidence type="ECO:0000256" key="2">
    <source>
        <dbReference type="ARBA" id="ARBA00009298"/>
    </source>
</evidence>
<dbReference type="Pfam" id="PF02308">
    <property type="entry name" value="MgtC"/>
    <property type="match status" value="1"/>
</dbReference>
<evidence type="ECO:0000256" key="7">
    <source>
        <dbReference type="SAM" id="Phobius"/>
    </source>
</evidence>
<dbReference type="AlphaFoldDB" id="A0A9D1YP53"/>
<name>A0A9D1YP53_9FIRM</name>
<feature type="transmembrane region" description="Helical" evidence="7">
    <location>
        <begin position="22"/>
        <end position="39"/>
    </location>
</feature>
<evidence type="ECO:0000256" key="4">
    <source>
        <dbReference type="ARBA" id="ARBA00022692"/>
    </source>
</evidence>
<reference evidence="9" key="2">
    <citation type="submission" date="2021-04" db="EMBL/GenBank/DDBJ databases">
        <authorList>
            <person name="Gilroy R."/>
        </authorList>
    </citation>
    <scope>NUCLEOTIDE SEQUENCE</scope>
    <source>
        <strain evidence="9">ChiSxjej3B15-24422</strain>
    </source>
</reference>
<dbReference type="EMBL" id="DXDD01000094">
    <property type="protein sequence ID" value="HIY60500.1"/>
    <property type="molecule type" value="Genomic_DNA"/>
</dbReference>
<dbReference type="PRINTS" id="PR01837">
    <property type="entry name" value="MGTCSAPBPROT"/>
</dbReference>
<organism evidence="9 10">
    <name type="scientific">Candidatus Eisenbergiella pullistercoris</name>
    <dbReference type="NCBI Taxonomy" id="2838555"/>
    <lineage>
        <taxon>Bacteria</taxon>
        <taxon>Bacillati</taxon>
        <taxon>Bacillota</taxon>
        <taxon>Clostridia</taxon>
        <taxon>Lachnospirales</taxon>
        <taxon>Lachnospiraceae</taxon>
        <taxon>Eisenbergiella</taxon>
    </lineage>
</organism>
<comment type="subcellular location">
    <subcellularLocation>
        <location evidence="1">Cell membrane</location>
        <topology evidence="1">Multi-pass membrane protein</topology>
    </subcellularLocation>
</comment>
<keyword evidence="6 7" id="KW-0472">Membrane</keyword>
<keyword evidence="4 7" id="KW-0812">Transmembrane</keyword>
<evidence type="ECO:0000256" key="6">
    <source>
        <dbReference type="ARBA" id="ARBA00023136"/>
    </source>
</evidence>
<feature type="domain" description="MgtC/SapB/SrpB/YhiD N-terminal" evidence="8">
    <location>
        <begin position="26"/>
        <end position="152"/>
    </location>
</feature>
<evidence type="ECO:0000313" key="10">
    <source>
        <dbReference type="Proteomes" id="UP000824007"/>
    </source>
</evidence>
<protein>
    <submittedName>
        <fullName evidence="9">MgtC/SapB family protein</fullName>
    </submittedName>
</protein>
<dbReference type="GO" id="GO:0005886">
    <property type="term" value="C:plasma membrane"/>
    <property type="evidence" value="ECO:0007669"/>
    <property type="project" value="UniProtKB-SubCell"/>
</dbReference>
<dbReference type="PANTHER" id="PTHR33778">
    <property type="entry name" value="PROTEIN MGTC"/>
    <property type="match status" value="1"/>
</dbReference>
<dbReference type="PANTHER" id="PTHR33778:SF1">
    <property type="entry name" value="MAGNESIUM TRANSPORTER YHID-RELATED"/>
    <property type="match status" value="1"/>
</dbReference>
<reference evidence="9" key="1">
    <citation type="journal article" date="2021" name="PeerJ">
        <title>Extensive microbial diversity within the chicken gut microbiome revealed by metagenomics and culture.</title>
        <authorList>
            <person name="Gilroy R."/>
            <person name="Ravi A."/>
            <person name="Getino M."/>
            <person name="Pursley I."/>
            <person name="Horton D.L."/>
            <person name="Alikhan N.F."/>
            <person name="Baker D."/>
            <person name="Gharbi K."/>
            <person name="Hall N."/>
            <person name="Watson M."/>
            <person name="Adriaenssens E.M."/>
            <person name="Foster-Nyarko E."/>
            <person name="Jarju S."/>
            <person name="Secka A."/>
            <person name="Antonio M."/>
            <person name="Oren A."/>
            <person name="Chaudhuri R.R."/>
            <person name="La Ragione R."/>
            <person name="Hildebrand F."/>
            <person name="Pallen M.J."/>
        </authorList>
    </citation>
    <scope>NUCLEOTIDE SEQUENCE</scope>
    <source>
        <strain evidence="9">ChiSxjej3B15-24422</strain>
    </source>
</reference>
<dbReference type="Proteomes" id="UP000824007">
    <property type="component" value="Unassembled WGS sequence"/>
</dbReference>
<proteinExistence type="inferred from homology"/>
<evidence type="ECO:0000313" key="9">
    <source>
        <dbReference type="EMBL" id="HIY60500.1"/>
    </source>
</evidence>